<evidence type="ECO:0000313" key="5">
    <source>
        <dbReference type="Proteomes" id="UP000798808"/>
    </source>
</evidence>
<dbReference type="SUPFAM" id="SSF49329">
    <property type="entry name" value="Cu,Zn superoxide dismutase-like"/>
    <property type="match status" value="1"/>
</dbReference>
<name>A0ABW9RVZ7_9BACT</name>
<sequence length="205" mass="21773">MKIITSYLPVFGLSLLLLSCGPSSEDKRDIMEDNGELNESDKDITEERMDREVVEEMAFADISSASGSSLTGKATFTSVGSERIQFELNVENATPGSHAVHLHEKGDCSASDAKSAGGHWNPTNEKHGKRGNPPFHKGDIGNMEVGDDGKGSMSMTIEGWCIVGESTCNIIDKAVIIHAGADDFTSQPSGAAGDRVGCGVIKNQQ</sequence>
<dbReference type="InterPro" id="IPR024134">
    <property type="entry name" value="SOD_Cu/Zn_/chaperone"/>
</dbReference>
<evidence type="ECO:0000259" key="3">
    <source>
        <dbReference type="Pfam" id="PF00080"/>
    </source>
</evidence>
<gene>
    <name evidence="4" type="ORF">E1163_23190</name>
</gene>
<dbReference type="Gene3D" id="2.60.40.200">
    <property type="entry name" value="Superoxide dismutase, copper/zinc binding domain"/>
    <property type="match status" value="1"/>
</dbReference>
<feature type="domain" description="Superoxide dismutase copper/zinc binding" evidence="3">
    <location>
        <begin position="71"/>
        <end position="201"/>
    </location>
</feature>
<dbReference type="RefSeq" id="WP_155174881.1">
    <property type="nucleotide sequence ID" value="NZ_BAAAFL010000017.1"/>
</dbReference>
<keyword evidence="5" id="KW-1185">Reference proteome</keyword>
<comment type="caution">
    <text evidence="4">The sequence shown here is derived from an EMBL/GenBank/DDBJ whole genome shotgun (WGS) entry which is preliminary data.</text>
</comment>
<comment type="similarity">
    <text evidence="1">Belongs to the Cu-Zn superoxide dismutase family.</text>
</comment>
<feature type="region of interest" description="Disordered" evidence="2">
    <location>
        <begin position="186"/>
        <end position="205"/>
    </location>
</feature>
<feature type="region of interest" description="Disordered" evidence="2">
    <location>
        <begin position="108"/>
        <end position="140"/>
    </location>
</feature>
<dbReference type="InterPro" id="IPR001424">
    <property type="entry name" value="SOD_Cu_Zn_dom"/>
</dbReference>
<protein>
    <submittedName>
        <fullName evidence="4">Superoxide dismutase family protein</fullName>
    </submittedName>
</protein>
<dbReference type="PANTHER" id="PTHR10003">
    <property type="entry name" value="SUPEROXIDE DISMUTASE CU-ZN -RELATED"/>
    <property type="match status" value="1"/>
</dbReference>
<evidence type="ECO:0000256" key="1">
    <source>
        <dbReference type="ARBA" id="ARBA00010457"/>
    </source>
</evidence>
<dbReference type="Pfam" id="PF00080">
    <property type="entry name" value="Sod_Cu"/>
    <property type="match status" value="1"/>
</dbReference>
<dbReference type="EMBL" id="SMLW01000646">
    <property type="protein sequence ID" value="MTI27881.1"/>
    <property type="molecule type" value="Genomic_DNA"/>
</dbReference>
<dbReference type="Proteomes" id="UP000798808">
    <property type="component" value="Unassembled WGS sequence"/>
</dbReference>
<accession>A0ABW9RVZ7</accession>
<evidence type="ECO:0000313" key="4">
    <source>
        <dbReference type="EMBL" id="MTI27881.1"/>
    </source>
</evidence>
<dbReference type="InterPro" id="IPR036423">
    <property type="entry name" value="SOD-like_Cu/Zn_dom_sf"/>
</dbReference>
<organism evidence="4 5">
    <name type="scientific">Fulvivirga kasyanovii</name>
    <dbReference type="NCBI Taxonomy" id="396812"/>
    <lineage>
        <taxon>Bacteria</taxon>
        <taxon>Pseudomonadati</taxon>
        <taxon>Bacteroidota</taxon>
        <taxon>Cytophagia</taxon>
        <taxon>Cytophagales</taxon>
        <taxon>Fulvivirgaceae</taxon>
        <taxon>Fulvivirga</taxon>
    </lineage>
</organism>
<proteinExistence type="inferred from homology"/>
<evidence type="ECO:0000256" key="2">
    <source>
        <dbReference type="SAM" id="MobiDB-lite"/>
    </source>
</evidence>
<reference evidence="4 5" key="1">
    <citation type="submission" date="2019-02" db="EMBL/GenBank/DDBJ databases">
        <authorList>
            <person name="Goldberg S.R."/>
            <person name="Haltli B.A."/>
            <person name="Correa H."/>
            <person name="Russell K.G."/>
        </authorList>
    </citation>
    <scope>NUCLEOTIDE SEQUENCE [LARGE SCALE GENOMIC DNA]</scope>
    <source>
        <strain evidence="4 5">JCM 16186</strain>
    </source>
</reference>
<dbReference type="PROSITE" id="PS51257">
    <property type="entry name" value="PROKAR_LIPOPROTEIN"/>
    <property type="match status" value="1"/>
</dbReference>